<name>A0ABX1R5R8_9ALTE</name>
<comment type="caution">
    <text evidence="8">The sequence shown here is derived from an EMBL/GenBank/DDBJ whole genome shotgun (WGS) entry which is preliminary data.</text>
</comment>
<dbReference type="EMBL" id="JAATNW010000006">
    <property type="protein sequence ID" value="NMH60595.1"/>
    <property type="molecule type" value="Genomic_DNA"/>
</dbReference>
<reference evidence="8 9" key="1">
    <citation type="submission" date="2020-03" db="EMBL/GenBank/DDBJ databases">
        <title>Alteromonas ponticola sp. nov., isolated from seawater.</title>
        <authorList>
            <person name="Yoon J.-H."/>
            <person name="Kim Y.-O."/>
        </authorList>
    </citation>
    <scope>NUCLEOTIDE SEQUENCE [LARGE SCALE GENOMIC DNA]</scope>
    <source>
        <strain evidence="8 9">MYP5</strain>
    </source>
</reference>
<evidence type="ECO:0000313" key="8">
    <source>
        <dbReference type="EMBL" id="NMH60595.1"/>
    </source>
</evidence>
<feature type="binding site" evidence="7">
    <location>
        <begin position="121"/>
        <end position="123"/>
    </location>
    <ligand>
        <name>substrate</name>
    </ligand>
</feature>
<feature type="binding site" evidence="7">
    <location>
        <position position="105"/>
    </location>
    <ligand>
        <name>substrate</name>
    </ligand>
</feature>
<dbReference type="HAMAP" id="MF_00333">
    <property type="entry name" value="Coprogen_oxidas"/>
    <property type="match status" value="1"/>
</dbReference>
<keyword evidence="4 7" id="KW-0560">Oxidoreductase</keyword>
<dbReference type="PANTHER" id="PTHR10755">
    <property type="entry name" value="COPROPORPHYRINOGEN III OXIDASE, MITOCHONDRIAL"/>
    <property type="match status" value="1"/>
</dbReference>
<evidence type="ECO:0000256" key="7">
    <source>
        <dbReference type="HAMAP-Rule" id="MF_00333"/>
    </source>
</evidence>
<evidence type="ECO:0000256" key="3">
    <source>
        <dbReference type="ARBA" id="ARBA00011738"/>
    </source>
</evidence>
<comment type="pathway">
    <text evidence="1 7">Porphyrin-containing compound metabolism; protoporphyrin-IX biosynthesis; protoporphyrinogen-IX from coproporphyrinogen-III (O2 route): step 1/1.</text>
</comment>
<gene>
    <name evidence="7 8" type="primary">hemF</name>
    <name evidence="8" type="ORF">HCJ96_11225</name>
</gene>
<feature type="binding site" evidence="7">
    <location>
        <position position="119"/>
    </location>
    <ligand>
        <name>a divalent metal cation</name>
        <dbReference type="ChEBI" id="CHEBI:60240"/>
    </ligand>
</feature>
<dbReference type="PANTHER" id="PTHR10755:SF0">
    <property type="entry name" value="OXYGEN-DEPENDENT COPROPORPHYRINOGEN-III OXIDASE, MITOCHONDRIAL"/>
    <property type="match status" value="1"/>
</dbReference>
<feature type="binding site" evidence="7">
    <location>
        <begin position="271"/>
        <end position="273"/>
    </location>
    <ligand>
        <name>substrate</name>
    </ligand>
</feature>
<dbReference type="SUPFAM" id="SSF102886">
    <property type="entry name" value="Coproporphyrinogen III oxidase"/>
    <property type="match status" value="1"/>
</dbReference>
<keyword evidence="7" id="KW-0963">Cytoplasm</keyword>
<feature type="binding site" evidence="7">
    <location>
        <position position="109"/>
    </location>
    <ligand>
        <name>a divalent metal cation</name>
        <dbReference type="ChEBI" id="CHEBI:60240"/>
    </ligand>
</feature>
<keyword evidence="5 7" id="KW-0350">Heme biosynthesis</keyword>
<comment type="function">
    <text evidence="7">Involved in the heme biosynthesis. Catalyzes the aerobic oxidative decarboxylation of propionate groups of rings A and B of coproporphyrinogen-III to yield the vinyl groups in protoporphyrinogen-IX.</text>
</comment>
<dbReference type="NCBIfam" id="NF003727">
    <property type="entry name" value="PRK05330.1"/>
    <property type="match status" value="1"/>
</dbReference>
<evidence type="ECO:0000256" key="5">
    <source>
        <dbReference type="ARBA" id="ARBA00023133"/>
    </source>
</evidence>
<protein>
    <recommendedName>
        <fullName evidence="7">Oxygen-dependent coproporphyrinogen-III oxidase</fullName>
        <shortName evidence="7">CPO</shortName>
        <shortName evidence="7">Coprogen oxidase</shortName>
        <shortName evidence="7">Coproporphyrinogenase</shortName>
        <ecNumber evidence="7">1.3.3.3</ecNumber>
    </recommendedName>
</protein>
<feature type="region of interest" description="Important for dimerization" evidence="7">
    <location>
        <begin position="253"/>
        <end position="288"/>
    </location>
</feature>
<keyword evidence="6 7" id="KW-0627">Porphyrin biosynthesis</keyword>
<comment type="subcellular location">
    <subcellularLocation>
        <location evidence="7">Cytoplasm</location>
    </subcellularLocation>
</comment>
<evidence type="ECO:0000256" key="2">
    <source>
        <dbReference type="ARBA" id="ARBA00010644"/>
    </source>
</evidence>
<dbReference type="EC" id="1.3.3.3" evidence="7"/>
<comment type="subunit">
    <text evidence="3 7">Homodimer.</text>
</comment>
<keyword evidence="7" id="KW-0479">Metal-binding</keyword>
<proteinExistence type="inferred from homology"/>
<dbReference type="PROSITE" id="PS01021">
    <property type="entry name" value="COPROGEN_OXIDASE"/>
    <property type="match status" value="1"/>
</dbReference>
<evidence type="ECO:0000256" key="4">
    <source>
        <dbReference type="ARBA" id="ARBA00023002"/>
    </source>
</evidence>
<evidence type="ECO:0000256" key="6">
    <source>
        <dbReference type="ARBA" id="ARBA00023244"/>
    </source>
</evidence>
<dbReference type="Proteomes" id="UP000709336">
    <property type="component" value="Unassembled WGS sequence"/>
</dbReference>
<dbReference type="Gene3D" id="3.40.1500.10">
    <property type="entry name" value="Coproporphyrinogen III oxidase, aerobic"/>
    <property type="match status" value="1"/>
</dbReference>
<accession>A0ABX1R5R8</accession>
<evidence type="ECO:0000313" key="9">
    <source>
        <dbReference type="Proteomes" id="UP000709336"/>
    </source>
</evidence>
<dbReference type="InterPro" id="IPR036406">
    <property type="entry name" value="Coprogen_oxidase_aer_sf"/>
</dbReference>
<dbReference type="PRINTS" id="PR00073">
    <property type="entry name" value="COPRGNOXDASE"/>
</dbReference>
<feature type="binding site" evidence="7">
    <location>
        <position position="158"/>
    </location>
    <ligand>
        <name>a divalent metal cation</name>
        <dbReference type="ChEBI" id="CHEBI:60240"/>
    </ligand>
</feature>
<dbReference type="InterPro" id="IPR001260">
    <property type="entry name" value="Coprogen_oxidase_aer"/>
</dbReference>
<feature type="site" description="Important for dimerization" evidence="7">
    <location>
        <position position="188"/>
    </location>
</feature>
<comment type="similarity">
    <text evidence="2 7">Belongs to the aerobic coproporphyrinogen-III oxidase family.</text>
</comment>
<organism evidence="8 9">
    <name type="scientific">Alteromonas ponticola</name>
    <dbReference type="NCBI Taxonomy" id="2720613"/>
    <lineage>
        <taxon>Bacteria</taxon>
        <taxon>Pseudomonadati</taxon>
        <taxon>Pseudomonadota</taxon>
        <taxon>Gammaproteobacteria</taxon>
        <taxon>Alteromonadales</taxon>
        <taxon>Alteromonadaceae</taxon>
        <taxon>Alteromonas/Salinimonas group</taxon>
        <taxon>Alteromonas</taxon>
    </lineage>
</organism>
<dbReference type="Pfam" id="PF01218">
    <property type="entry name" value="Coprogen_oxidas"/>
    <property type="match status" value="1"/>
</dbReference>
<dbReference type="InterPro" id="IPR018375">
    <property type="entry name" value="Coprogen_oxidase_CS"/>
</dbReference>
<sequence length="311" mass="35662">MTPLNDIEELAHPEKAIQRVQSYLQSLQNNICSALEDEDGKARFVEDNWQREQGGGGITRVMKDGNIIEQGGVNYSYVFGDAMPASATASRPELAGRSFKAMGVSLVIHPHNPYIPTSHANVRFFIAEKPGEKPIWWFGGGFDLTPFYPFEEDVRHWHQVAKNACAPFGESTYHDYKKWCDEYFYLKHRDETRGVGGLFFDDLNQMGFEQSFAFTQAVGDGFTEAYLPIVKRRKAMSYGDKQRQFQLYRRGRYVEFNLVYDRGTLFGLQTGGRTESILMSMPPLARWEYCHSAEKGSDEAALEEWLKPKEW</sequence>
<comment type="cofactor">
    <cofactor evidence="7">
        <name>a divalent metal cation</name>
        <dbReference type="ChEBI" id="CHEBI:60240"/>
    </cofactor>
</comment>
<dbReference type="GO" id="GO:0004109">
    <property type="term" value="F:coproporphyrinogen oxidase activity"/>
    <property type="evidence" value="ECO:0007669"/>
    <property type="project" value="UniProtKB-EC"/>
</dbReference>
<feature type="active site" description="Proton donor" evidence="7">
    <location>
        <position position="119"/>
    </location>
</feature>
<evidence type="ECO:0000256" key="1">
    <source>
        <dbReference type="ARBA" id="ARBA00005168"/>
    </source>
</evidence>
<comment type="catalytic activity">
    <reaction evidence="7">
        <text>coproporphyrinogen III + O2 + 2 H(+) = protoporphyrinogen IX + 2 CO2 + 2 H2O</text>
        <dbReference type="Rhea" id="RHEA:18257"/>
        <dbReference type="ChEBI" id="CHEBI:15377"/>
        <dbReference type="ChEBI" id="CHEBI:15378"/>
        <dbReference type="ChEBI" id="CHEBI:15379"/>
        <dbReference type="ChEBI" id="CHEBI:16526"/>
        <dbReference type="ChEBI" id="CHEBI:57307"/>
        <dbReference type="ChEBI" id="CHEBI:57309"/>
        <dbReference type="EC" id="1.3.3.3"/>
    </reaction>
</comment>
<feature type="binding site" evidence="7">
    <location>
        <position position="188"/>
    </location>
    <ligand>
        <name>a divalent metal cation</name>
        <dbReference type="ChEBI" id="CHEBI:60240"/>
    </ligand>
</feature>
<keyword evidence="9" id="KW-1185">Reference proteome</keyword>
<dbReference type="PIRSF" id="PIRSF000166">
    <property type="entry name" value="Coproporphyri_ox"/>
    <property type="match status" value="1"/>
</dbReference>